<feature type="chain" id="PRO_5038854869" evidence="3">
    <location>
        <begin position="22"/>
        <end position="311"/>
    </location>
</feature>
<dbReference type="Gene3D" id="3.40.50.1980">
    <property type="entry name" value="Nitrogenase molybdenum iron protein domain"/>
    <property type="match status" value="2"/>
</dbReference>
<dbReference type="InterPro" id="IPR050902">
    <property type="entry name" value="ABC_Transporter_SBP"/>
</dbReference>
<proteinExistence type="inferred from homology"/>
<evidence type="ECO:0000256" key="1">
    <source>
        <dbReference type="ARBA" id="ARBA00008814"/>
    </source>
</evidence>
<protein>
    <submittedName>
        <fullName evidence="5">ABC transporter substrate-binding protein</fullName>
    </submittedName>
</protein>
<evidence type="ECO:0000256" key="2">
    <source>
        <dbReference type="ARBA" id="ARBA00022729"/>
    </source>
</evidence>
<sequence>MRRCWMWLMALVIALTPMALAEDASIGIIGGADGPTAIYVTGTVQDGLGRQIEISQVPERIISLSAANTEILYALGAGDKIVGVDAYSDYPEEALSLEQVGDYSGPNVELIASLEPDVIFASTTLQIEVVEKLEELGFTVVCNEPTGYEQIYEGIMLVAAVVGADPTSLIEQMRAQEQAALARVPEDQEPLKVYYALSFGEYGDYSAGPGTFIDDMLTMAGAENVAGDSEYAWPMYSGEAILAADPDVVLVSDYMHDGSLVEAFKTTAPYSGLRCVEEGRVYAVNDSLTGRPGPRIVDGLEEIVDALYGEE</sequence>
<evidence type="ECO:0000259" key="4">
    <source>
        <dbReference type="PROSITE" id="PS50983"/>
    </source>
</evidence>
<dbReference type="SUPFAM" id="SSF53807">
    <property type="entry name" value="Helical backbone' metal receptor"/>
    <property type="match status" value="1"/>
</dbReference>
<evidence type="ECO:0000256" key="3">
    <source>
        <dbReference type="SAM" id="SignalP"/>
    </source>
</evidence>
<gene>
    <name evidence="5" type="ORF">IAB02_10250</name>
</gene>
<dbReference type="AlphaFoldDB" id="A0A9D1IFF1"/>
<reference evidence="5" key="2">
    <citation type="journal article" date="2021" name="PeerJ">
        <title>Extensive microbial diversity within the chicken gut microbiome revealed by metagenomics and culture.</title>
        <authorList>
            <person name="Gilroy R."/>
            <person name="Ravi A."/>
            <person name="Getino M."/>
            <person name="Pursley I."/>
            <person name="Horton D.L."/>
            <person name="Alikhan N.F."/>
            <person name="Baker D."/>
            <person name="Gharbi K."/>
            <person name="Hall N."/>
            <person name="Watson M."/>
            <person name="Adriaenssens E.M."/>
            <person name="Foster-Nyarko E."/>
            <person name="Jarju S."/>
            <person name="Secka A."/>
            <person name="Antonio M."/>
            <person name="Oren A."/>
            <person name="Chaudhuri R.R."/>
            <person name="La Ragione R."/>
            <person name="Hildebrand F."/>
            <person name="Pallen M.J."/>
        </authorList>
    </citation>
    <scope>NUCLEOTIDE SEQUENCE</scope>
    <source>
        <strain evidence="5">ChiHcec3-11533</strain>
    </source>
</reference>
<evidence type="ECO:0000313" key="6">
    <source>
        <dbReference type="Proteomes" id="UP000824072"/>
    </source>
</evidence>
<dbReference type="InterPro" id="IPR002491">
    <property type="entry name" value="ABC_transptr_periplasmic_BD"/>
</dbReference>
<feature type="domain" description="Fe/B12 periplasmic-binding" evidence="4">
    <location>
        <begin position="60"/>
        <end position="311"/>
    </location>
</feature>
<dbReference type="GO" id="GO:0071281">
    <property type="term" value="P:cellular response to iron ion"/>
    <property type="evidence" value="ECO:0007669"/>
    <property type="project" value="TreeGrafter"/>
</dbReference>
<dbReference type="EMBL" id="DVMU01000216">
    <property type="protein sequence ID" value="HIU34934.1"/>
    <property type="molecule type" value="Genomic_DNA"/>
</dbReference>
<name>A0A9D1IFF1_9FIRM</name>
<dbReference type="NCBIfam" id="NF038402">
    <property type="entry name" value="TroA_like"/>
    <property type="match status" value="1"/>
</dbReference>
<reference evidence="5" key="1">
    <citation type="submission" date="2020-10" db="EMBL/GenBank/DDBJ databases">
        <authorList>
            <person name="Gilroy R."/>
        </authorList>
    </citation>
    <scope>NUCLEOTIDE SEQUENCE</scope>
    <source>
        <strain evidence="5">ChiHcec3-11533</strain>
    </source>
</reference>
<organism evidence="5 6">
    <name type="scientific">Candidatus Pullichristensenella excrementigallinarum</name>
    <dbReference type="NCBI Taxonomy" id="2840907"/>
    <lineage>
        <taxon>Bacteria</taxon>
        <taxon>Bacillati</taxon>
        <taxon>Bacillota</taxon>
        <taxon>Clostridia</taxon>
        <taxon>Candidatus Pullichristensenella</taxon>
    </lineage>
</organism>
<dbReference type="Pfam" id="PF01497">
    <property type="entry name" value="Peripla_BP_2"/>
    <property type="match status" value="1"/>
</dbReference>
<dbReference type="Proteomes" id="UP000824072">
    <property type="component" value="Unassembled WGS sequence"/>
</dbReference>
<evidence type="ECO:0000313" key="5">
    <source>
        <dbReference type="EMBL" id="HIU34934.1"/>
    </source>
</evidence>
<dbReference type="PROSITE" id="PS50983">
    <property type="entry name" value="FE_B12_PBP"/>
    <property type="match status" value="1"/>
</dbReference>
<dbReference type="PANTHER" id="PTHR30535">
    <property type="entry name" value="VITAMIN B12-BINDING PROTEIN"/>
    <property type="match status" value="1"/>
</dbReference>
<dbReference type="CDD" id="cd01143">
    <property type="entry name" value="YvrC"/>
    <property type="match status" value="1"/>
</dbReference>
<comment type="similarity">
    <text evidence="1">Belongs to the bacterial solute-binding protein 8 family.</text>
</comment>
<keyword evidence="2 3" id="KW-0732">Signal</keyword>
<dbReference type="PANTHER" id="PTHR30535:SF34">
    <property type="entry name" value="MOLYBDATE-BINDING PROTEIN MOLA"/>
    <property type="match status" value="1"/>
</dbReference>
<feature type="signal peptide" evidence="3">
    <location>
        <begin position="1"/>
        <end position="21"/>
    </location>
</feature>
<comment type="caution">
    <text evidence="5">The sequence shown here is derived from an EMBL/GenBank/DDBJ whole genome shotgun (WGS) entry which is preliminary data.</text>
</comment>
<accession>A0A9D1IFF1</accession>
<dbReference type="InterPro" id="IPR054828">
    <property type="entry name" value="Vit_B12_bind_prot"/>
</dbReference>